<dbReference type="PROSITE" id="PS51257">
    <property type="entry name" value="PROKAR_LIPOPROTEIN"/>
    <property type="match status" value="1"/>
</dbReference>
<evidence type="ECO:0000313" key="1">
    <source>
        <dbReference type="EMBL" id="WHY54031.1"/>
    </source>
</evidence>
<name>A0AAX3X289_9BACI</name>
<sequence>MRYIIILSIIMVPLFILISCKEKDGDLVGASVTSDEANAIAMNNYNLSTINNVELRHLSDEEFDNIPFEEAKDKTPVYFVIKGIDKNKKEVIVFVNSNEKRFNYIKY</sequence>
<proteinExistence type="predicted"/>
<organism evidence="1 2">
    <name type="scientific">Lysinibacillus pakistanensis</name>
    <dbReference type="NCBI Taxonomy" id="759811"/>
    <lineage>
        <taxon>Bacteria</taxon>
        <taxon>Bacillati</taxon>
        <taxon>Bacillota</taxon>
        <taxon>Bacilli</taxon>
        <taxon>Bacillales</taxon>
        <taxon>Bacillaceae</taxon>
        <taxon>Lysinibacillus</taxon>
    </lineage>
</organism>
<gene>
    <name evidence="1" type="ORF">QNH24_12565</name>
</gene>
<reference evidence="1" key="1">
    <citation type="submission" date="2023-05" db="EMBL/GenBank/DDBJ databases">
        <title>Comparative genomics of Bacillaceae isolates and their secondary metabolite potential.</title>
        <authorList>
            <person name="Song L."/>
            <person name="Nielsen L.J."/>
            <person name="Mohite O."/>
            <person name="Xu X."/>
            <person name="Weber T."/>
            <person name="Kovacs A.T."/>
        </authorList>
    </citation>
    <scope>NUCLEOTIDE SEQUENCE</scope>
    <source>
        <strain evidence="1">LY1</strain>
    </source>
</reference>
<dbReference type="RefSeq" id="WP_283872597.1">
    <property type="nucleotide sequence ID" value="NZ_CP126101.1"/>
</dbReference>
<evidence type="ECO:0008006" key="3">
    <source>
        <dbReference type="Google" id="ProtNLM"/>
    </source>
</evidence>
<protein>
    <recommendedName>
        <fullName evidence="3">Lipoprotein</fullName>
    </recommendedName>
</protein>
<dbReference type="AlphaFoldDB" id="A0AAX3X289"/>
<accession>A0AAX3X289</accession>
<dbReference type="Proteomes" id="UP001178322">
    <property type="component" value="Chromosome"/>
</dbReference>
<evidence type="ECO:0000313" key="2">
    <source>
        <dbReference type="Proteomes" id="UP001178322"/>
    </source>
</evidence>
<dbReference type="EMBL" id="CP126101">
    <property type="protein sequence ID" value="WHY54031.1"/>
    <property type="molecule type" value="Genomic_DNA"/>
</dbReference>